<dbReference type="Gene3D" id="3.20.20.140">
    <property type="entry name" value="Metal-dependent hydrolases"/>
    <property type="match status" value="1"/>
</dbReference>
<proteinExistence type="predicted"/>
<evidence type="ECO:0000256" key="1">
    <source>
        <dbReference type="SAM" id="MobiDB-lite"/>
    </source>
</evidence>
<sequence length="735" mass="79485">MNVKALLALGATAALLSACLSSGDSTTSANAPGQPINPSETPLQLSEFSVANGCFGLQSAFSRQFVQPAAARYAAGPATQAENFTMRPTELGKYLIYGSDRQMITAQGNTLVASAEPTDAAVWQASFDKDKSQFTFTDTAGRFLALDETAGLTTSTEQTERTQFKLAPASDCAAYPEMPTAMEGTPYKGRGENQPIIGFADTHTHMGMSSEMSLDGSVGPSAGGVLYGEVVHRFGIPHALGSCEGFHGPNGIRDANNILETTPGAQHDTQGWPTFVDWPRRNFLTHQVMYHAWVERAWRAGLRVMVNHGTNIAALCRVGQTYSGNPQADCNDMGVATKQVEYLYDVQDYVDAQFGGPGKGWYRIVKTPAEARQVANEGKLAVVLGVEVAQVFNCGVTFLPGGGEIRKCDQAQIDAEIDKLWALGARHVYPFHDIDSSLGGAGIFSGDVINFLNFLDTGAFWKTTECRDFPENEPSVREPGTNMTTAVPGSSSNALTKMLLEAVGGITPLYPDGKRCNARTVTDLGQYALTALMNRGFVIDIDHAAYHSKDIMLDLAETMNPPYPMASSHDAHGGLTSDQAVRMLKSGGVIYPYKGNGIKHVEFLEKLKFWRNKAGMNNTLLGLGYGADGNGFGGHPGPRGGDSVPVQYPFTLFRGEGWGPRYQSLPAMKVNMLTIPESGKFWHIDEVGMAHYGMVADFVEEVRLEGGGEAIDALYNSAEAYVRMWENVYYRNNPK</sequence>
<evidence type="ECO:0000313" key="3">
    <source>
        <dbReference type="EMBL" id="QJR28765.1"/>
    </source>
</evidence>
<protein>
    <submittedName>
        <fullName evidence="3">Peptidase M19</fullName>
    </submittedName>
</protein>
<dbReference type="InterPro" id="IPR032466">
    <property type="entry name" value="Metal_Hydrolase"/>
</dbReference>
<feature type="chain" id="PRO_5046758740" evidence="2">
    <location>
        <begin position="32"/>
        <end position="735"/>
    </location>
</feature>
<dbReference type="RefSeq" id="WP_171097754.1">
    <property type="nucleotide sequence ID" value="NZ_CP053084.1"/>
</dbReference>
<feature type="signal peptide" evidence="2">
    <location>
        <begin position="1"/>
        <end position="31"/>
    </location>
</feature>
<name>A0ABX6N310_9BURK</name>
<dbReference type="PROSITE" id="PS51257">
    <property type="entry name" value="PROKAR_LIPOPROTEIN"/>
    <property type="match status" value="1"/>
</dbReference>
<evidence type="ECO:0000256" key="2">
    <source>
        <dbReference type="SAM" id="SignalP"/>
    </source>
</evidence>
<reference evidence="3 4" key="1">
    <citation type="submission" date="2020-05" db="EMBL/GenBank/DDBJ databases">
        <title>Compete genome of Limnobacter sp. SAORIC-580.</title>
        <authorList>
            <person name="Song J."/>
            <person name="Cho J.-C."/>
        </authorList>
    </citation>
    <scope>NUCLEOTIDE SEQUENCE [LARGE SCALE GENOMIC DNA]</scope>
    <source>
        <strain evidence="3 4">SAORIC-580</strain>
    </source>
</reference>
<dbReference type="Proteomes" id="UP000501130">
    <property type="component" value="Chromosome"/>
</dbReference>
<keyword evidence="4" id="KW-1185">Reference proteome</keyword>
<evidence type="ECO:0000313" key="4">
    <source>
        <dbReference type="Proteomes" id="UP000501130"/>
    </source>
</evidence>
<dbReference type="EMBL" id="CP053084">
    <property type="protein sequence ID" value="QJR28765.1"/>
    <property type="molecule type" value="Genomic_DNA"/>
</dbReference>
<accession>A0ABX6N310</accession>
<gene>
    <name evidence="3" type="ORF">HKT17_03090</name>
</gene>
<organism evidence="3 4">
    <name type="scientific">Limnobacter profundi</name>
    <dbReference type="NCBI Taxonomy" id="2732163"/>
    <lineage>
        <taxon>Bacteria</taxon>
        <taxon>Pseudomonadati</taxon>
        <taxon>Pseudomonadota</taxon>
        <taxon>Betaproteobacteria</taxon>
        <taxon>Burkholderiales</taxon>
        <taxon>Burkholderiaceae</taxon>
        <taxon>Limnobacter</taxon>
    </lineage>
</organism>
<dbReference type="SUPFAM" id="SSF51556">
    <property type="entry name" value="Metallo-dependent hydrolases"/>
    <property type="match status" value="1"/>
</dbReference>
<keyword evidence="2" id="KW-0732">Signal</keyword>
<feature type="region of interest" description="Disordered" evidence="1">
    <location>
        <begin position="470"/>
        <end position="489"/>
    </location>
</feature>